<dbReference type="AlphaFoldDB" id="A0A1Z3N6E9"/>
<evidence type="ECO:0008006" key="3">
    <source>
        <dbReference type="Google" id="ProtNLM"/>
    </source>
</evidence>
<evidence type="ECO:0000313" key="2">
    <source>
        <dbReference type="Proteomes" id="UP000197003"/>
    </source>
</evidence>
<organism evidence="1 2">
    <name type="scientific">Bdellovibrio bacteriovorus</name>
    <dbReference type="NCBI Taxonomy" id="959"/>
    <lineage>
        <taxon>Bacteria</taxon>
        <taxon>Pseudomonadati</taxon>
        <taxon>Bdellovibrionota</taxon>
        <taxon>Bdellovibrionia</taxon>
        <taxon>Bdellovibrionales</taxon>
        <taxon>Pseudobdellovibrionaceae</taxon>
        <taxon>Bdellovibrio</taxon>
    </lineage>
</organism>
<dbReference type="Proteomes" id="UP000197003">
    <property type="component" value="Chromosome"/>
</dbReference>
<dbReference type="InterPro" id="IPR019292">
    <property type="entry name" value="McrC"/>
</dbReference>
<proteinExistence type="predicted"/>
<dbReference type="EMBL" id="CP020946">
    <property type="protein sequence ID" value="ASD63029.1"/>
    <property type="molecule type" value="Genomic_DNA"/>
</dbReference>
<dbReference type="Pfam" id="PF10117">
    <property type="entry name" value="McrBC"/>
    <property type="match status" value="1"/>
</dbReference>
<gene>
    <name evidence="1" type="ORF">B9G79_05320</name>
</gene>
<protein>
    <recommendedName>
        <fullName evidence="3">McrBC 5-methylcytosine restriction system component</fullName>
    </recommendedName>
</protein>
<name>A0A1Z3N6E9_BDEBC</name>
<evidence type="ECO:0000313" key="1">
    <source>
        <dbReference type="EMBL" id="ASD63029.1"/>
    </source>
</evidence>
<reference evidence="1 2" key="1">
    <citation type="submission" date="2017-04" db="EMBL/GenBank/DDBJ databases">
        <title>Whole genome sequence of Bdellovibrio bacteriovorus strain SSB218315.</title>
        <authorList>
            <person name="Oyedara O."/>
            <person name="Rodriguez-Perez M.A."/>
        </authorList>
    </citation>
    <scope>NUCLEOTIDE SEQUENCE [LARGE SCALE GENOMIC DNA]</scope>
    <source>
        <strain evidence="1 2">SSB218315</strain>
    </source>
</reference>
<accession>A0A1Z3N6E9</accession>
<sequence length="148" mass="16561">MSKILRWQSSHNLSAERDLLENGEWVPRSLFDTFTDIHIKSKSGSEFILDTKYKIINDTKNHYGISNQDAYQVLAYRQIHHSGVAAPSVALLYPKSNVHIRKEFQVNGSDATFIAATIDLSCDLRANLPSLVNDLSKIIQSGSLGNQT</sequence>